<sequence>MKKSRFTEEQIVRILKEVEAGAKVVETCRKHGISEATYYQWKAKYAGLEVSQLRHLKDVEGELARLKRMYADLALEHHALKDVLSRKG</sequence>
<evidence type="ECO:0000313" key="2">
    <source>
        <dbReference type="EMBL" id="GAA4808039.1"/>
    </source>
</evidence>
<dbReference type="Gene3D" id="1.10.10.60">
    <property type="entry name" value="Homeodomain-like"/>
    <property type="match status" value="1"/>
</dbReference>
<reference evidence="3" key="1">
    <citation type="journal article" date="2019" name="Int. J. Syst. Evol. Microbiol.">
        <title>The Global Catalogue of Microorganisms (GCM) 10K type strain sequencing project: providing services to taxonomists for standard genome sequencing and annotation.</title>
        <authorList>
            <consortium name="The Broad Institute Genomics Platform"/>
            <consortium name="The Broad Institute Genome Sequencing Center for Infectious Disease"/>
            <person name="Wu L."/>
            <person name="Ma J."/>
        </authorList>
    </citation>
    <scope>NUCLEOTIDE SEQUENCE [LARGE SCALE GENOMIC DNA]</scope>
    <source>
        <strain evidence="3">JCM 18204</strain>
    </source>
</reference>
<dbReference type="InterPro" id="IPR052546">
    <property type="entry name" value="Transposase_8_domain"/>
</dbReference>
<accession>A0ABP9CCI9</accession>
<dbReference type="InterPro" id="IPR009057">
    <property type="entry name" value="Homeodomain-like_sf"/>
</dbReference>
<organism evidence="2 3">
    <name type="scientific">Lysobacter hankyongensis</name>
    <dbReference type="NCBI Taxonomy" id="1176535"/>
    <lineage>
        <taxon>Bacteria</taxon>
        <taxon>Pseudomonadati</taxon>
        <taxon>Pseudomonadota</taxon>
        <taxon>Gammaproteobacteria</taxon>
        <taxon>Lysobacterales</taxon>
        <taxon>Lysobacteraceae</taxon>
        <taxon>Lysobacter</taxon>
    </lineage>
</organism>
<name>A0ABP9CCI9_9GAMM</name>
<gene>
    <name evidence="2" type="ORF">GCM10023307_38530</name>
</gene>
<evidence type="ECO:0000313" key="3">
    <source>
        <dbReference type="Proteomes" id="UP001499959"/>
    </source>
</evidence>
<dbReference type="EMBL" id="BAABJE010000031">
    <property type="protein sequence ID" value="GAA4808039.1"/>
    <property type="molecule type" value="Genomic_DNA"/>
</dbReference>
<dbReference type="PANTHER" id="PTHR33609:SF1">
    <property type="entry name" value="TRANSPOSASE"/>
    <property type="match status" value="1"/>
</dbReference>
<proteinExistence type="inferred from homology"/>
<dbReference type="Pfam" id="PF01527">
    <property type="entry name" value="HTH_Tnp_1"/>
    <property type="match status" value="1"/>
</dbReference>
<dbReference type="Proteomes" id="UP001499959">
    <property type="component" value="Unassembled WGS sequence"/>
</dbReference>
<dbReference type="SUPFAM" id="SSF46689">
    <property type="entry name" value="Homeodomain-like"/>
    <property type="match status" value="1"/>
</dbReference>
<keyword evidence="3" id="KW-1185">Reference proteome</keyword>
<dbReference type="PANTHER" id="PTHR33609">
    <property type="entry name" value="LOW CALCIUM RESPONSE LOCUS PROTEIN S"/>
    <property type="match status" value="1"/>
</dbReference>
<evidence type="ECO:0000256" key="1">
    <source>
        <dbReference type="ARBA" id="ARBA00009964"/>
    </source>
</evidence>
<dbReference type="InterPro" id="IPR002514">
    <property type="entry name" value="Transposase_8"/>
</dbReference>
<comment type="caution">
    <text evidence="2">The sequence shown here is derived from an EMBL/GenBank/DDBJ whole genome shotgun (WGS) entry which is preliminary data.</text>
</comment>
<comment type="similarity">
    <text evidence="1">Belongs to the transposase 8 family.</text>
</comment>
<evidence type="ECO:0008006" key="4">
    <source>
        <dbReference type="Google" id="ProtNLM"/>
    </source>
</evidence>
<protein>
    <recommendedName>
        <fullName evidence="4">Transposase</fullName>
    </recommendedName>
</protein>